<feature type="transmembrane region" description="Helical" evidence="8">
    <location>
        <begin position="66"/>
        <end position="91"/>
    </location>
</feature>
<dbReference type="GO" id="GO:0055085">
    <property type="term" value="P:transmembrane transport"/>
    <property type="evidence" value="ECO:0007669"/>
    <property type="project" value="InterPro"/>
</dbReference>
<evidence type="ECO:0000313" key="11">
    <source>
        <dbReference type="Proteomes" id="UP000095743"/>
    </source>
</evidence>
<keyword evidence="11" id="KW-1185">Reference proteome</keyword>
<keyword evidence="4" id="KW-0997">Cell inner membrane</keyword>
<dbReference type="KEGG" id="gfe:Gferi_07520"/>
<dbReference type="CDD" id="cd06261">
    <property type="entry name" value="TM_PBP2"/>
    <property type="match status" value="1"/>
</dbReference>
<name>A0A1D8GEW8_9FIRM</name>
<dbReference type="InterPro" id="IPR035906">
    <property type="entry name" value="MetI-like_sf"/>
</dbReference>
<keyword evidence="5 8" id="KW-0812">Transmembrane</keyword>
<feature type="transmembrane region" description="Helical" evidence="8">
    <location>
        <begin position="233"/>
        <end position="253"/>
    </location>
</feature>
<dbReference type="SUPFAM" id="SSF161098">
    <property type="entry name" value="MetI-like"/>
    <property type="match status" value="1"/>
</dbReference>
<evidence type="ECO:0000256" key="7">
    <source>
        <dbReference type="ARBA" id="ARBA00023136"/>
    </source>
</evidence>
<evidence type="ECO:0000259" key="9">
    <source>
        <dbReference type="PROSITE" id="PS50928"/>
    </source>
</evidence>
<dbReference type="OrthoDB" id="9782004at2"/>
<feature type="transmembrane region" description="Helical" evidence="8">
    <location>
        <begin position="12"/>
        <end position="32"/>
    </location>
</feature>
<keyword evidence="3" id="KW-1003">Cell membrane</keyword>
<dbReference type="GO" id="GO:0005886">
    <property type="term" value="C:plasma membrane"/>
    <property type="evidence" value="ECO:0007669"/>
    <property type="project" value="UniProtKB-SubCell"/>
</dbReference>
<evidence type="ECO:0000313" key="10">
    <source>
        <dbReference type="EMBL" id="AOT69432.1"/>
    </source>
</evidence>
<evidence type="ECO:0000256" key="3">
    <source>
        <dbReference type="ARBA" id="ARBA00022475"/>
    </source>
</evidence>
<feature type="domain" description="ABC transmembrane type-1" evidence="9">
    <location>
        <begin position="62"/>
        <end position="252"/>
    </location>
</feature>
<feature type="transmembrane region" description="Helical" evidence="8">
    <location>
        <begin position="189"/>
        <end position="212"/>
    </location>
</feature>
<comment type="similarity">
    <text evidence="8">Belongs to the binding-protein-dependent transport system permease family.</text>
</comment>
<sequence length="265" mass="29458">MSKKVKKTNFISLGIMIYLFIPVIATFLYSIATKWQTTLLPEGLTLKWYIMLFSDTRFLAALGRSLLVATLSLSISMVVTIPAIFITIAYLPKLEKYLNMIVVLPFAVPGIVLAVGLIRIYSKGPFAIAGTIWILVGAYFIVCLPFLYQGMKNNLKTIQVNVLMDAAELLGASKLQAFFYIILPNMMKGVIVSLLLAFSMLFGEFVLANILVGGNFETVQIYLYNKNAERGHLTSAIVITYFVFILIISAVVVKVNQIMNRAVES</sequence>
<dbReference type="RefSeq" id="WP_069975082.1">
    <property type="nucleotide sequence ID" value="NZ_CP017269.1"/>
</dbReference>
<dbReference type="Gene3D" id="1.10.3720.10">
    <property type="entry name" value="MetI-like"/>
    <property type="match status" value="1"/>
</dbReference>
<comment type="subcellular location">
    <subcellularLocation>
        <location evidence="1">Cell inner membrane</location>
        <topology evidence="1">Multi-pass membrane protein</topology>
    </subcellularLocation>
    <subcellularLocation>
        <location evidence="8">Cell membrane</location>
        <topology evidence="8">Multi-pass membrane protein</topology>
    </subcellularLocation>
</comment>
<evidence type="ECO:0000256" key="8">
    <source>
        <dbReference type="RuleBase" id="RU363032"/>
    </source>
</evidence>
<feature type="transmembrane region" description="Helical" evidence="8">
    <location>
        <begin position="98"/>
        <end position="120"/>
    </location>
</feature>
<dbReference type="InterPro" id="IPR000515">
    <property type="entry name" value="MetI-like"/>
</dbReference>
<evidence type="ECO:0000256" key="1">
    <source>
        <dbReference type="ARBA" id="ARBA00004429"/>
    </source>
</evidence>
<accession>A0A1D8GEW8</accession>
<evidence type="ECO:0000256" key="5">
    <source>
        <dbReference type="ARBA" id="ARBA00022692"/>
    </source>
</evidence>
<protein>
    <submittedName>
        <fullName evidence="10">ABC transporter permease</fullName>
    </submittedName>
</protein>
<dbReference type="AlphaFoldDB" id="A0A1D8GEW8"/>
<feature type="transmembrane region" description="Helical" evidence="8">
    <location>
        <begin position="126"/>
        <end position="148"/>
    </location>
</feature>
<dbReference type="PANTHER" id="PTHR43357">
    <property type="entry name" value="INNER MEMBRANE ABC TRANSPORTER PERMEASE PROTEIN YDCV"/>
    <property type="match status" value="1"/>
</dbReference>
<evidence type="ECO:0000256" key="6">
    <source>
        <dbReference type="ARBA" id="ARBA00022989"/>
    </source>
</evidence>
<evidence type="ECO:0000256" key="4">
    <source>
        <dbReference type="ARBA" id="ARBA00022519"/>
    </source>
</evidence>
<dbReference type="Proteomes" id="UP000095743">
    <property type="component" value="Chromosome"/>
</dbReference>
<dbReference type="EMBL" id="CP017269">
    <property type="protein sequence ID" value="AOT69432.1"/>
    <property type="molecule type" value="Genomic_DNA"/>
</dbReference>
<proteinExistence type="inferred from homology"/>
<dbReference type="PANTHER" id="PTHR43357:SF4">
    <property type="entry name" value="INNER MEMBRANE ABC TRANSPORTER PERMEASE PROTEIN YDCV"/>
    <property type="match status" value="1"/>
</dbReference>
<keyword evidence="2 8" id="KW-0813">Transport</keyword>
<dbReference type="PROSITE" id="PS50928">
    <property type="entry name" value="ABC_TM1"/>
    <property type="match status" value="1"/>
</dbReference>
<gene>
    <name evidence="10" type="ORF">Gferi_07520</name>
</gene>
<dbReference type="STRING" id="1424294.Gferi_07520"/>
<evidence type="ECO:0000256" key="2">
    <source>
        <dbReference type="ARBA" id="ARBA00022448"/>
    </source>
</evidence>
<reference evidence="10 11" key="1">
    <citation type="submission" date="2016-09" db="EMBL/GenBank/DDBJ databases">
        <title>Genomic analysis reveals versatility of anaerobic energy metabolism of Geosporobacter ferrireducens IRF9 of phylum Firmicutes.</title>
        <authorList>
            <person name="Kim S.-J."/>
        </authorList>
    </citation>
    <scope>NUCLEOTIDE SEQUENCE [LARGE SCALE GENOMIC DNA]</scope>
    <source>
        <strain evidence="10 11">IRF9</strain>
    </source>
</reference>
<keyword evidence="6 8" id="KW-1133">Transmembrane helix</keyword>
<organism evidence="10 11">
    <name type="scientific">Geosporobacter ferrireducens</name>
    <dbReference type="NCBI Taxonomy" id="1424294"/>
    <lineage>
        <taxon>Bacteria</taxon>
        <taxon>Bacillati</taxon>
        <taxon>Bacillota</taxon>
        <taxon>Clostridia</taxon>
        <taxon>Peptostreptococcales</taxon>
        <taxon>Thermotaleaceae</taxon>
        <taxon>Geosporobacter</taxon>
    </lineage>
</organism>
<keyword evidence="7 8" id="KW-0472">Membrane</keyword>
<dbReference type="Pfam" id="PF00528">
    <property type="entry name" value="BPD_transp_1"/>
    <property type="match status" value="1"/>
</dbReference>